<protein>
    <submittedName>
        <fullName evidence="7">Sulfatase-like hydrolase/transferase</fullName>
    </submittedName>
</protein>
<comment type="caution">
    <text evidence="7">The sequence shown here is derived from an EMBL/GenBank/DDBJ whole genome shotgun (WGS) entry which is preliminary data.</text>
</comment>
<keyword evidence="2" id="KW-0479">Metal-binding</keyword>
<comment type="similarity">
    <text evidence="1">Belongs to the sulfatase family.</text>
</comment>
<evidence type="ECO:0000256" key="4">
    <source>
        <dbReference type="ARBA" id="ARBA00022837"/>
    </source>
</evidence>
<proteinExistence type="inferred from homology"/>
<dbReference type="SUPFAM" id="SSF53649">
    <property type="entry name" value="Alkaline phosphatase-like"/>
    <property type="match status" value="1"/>
</dbReference>
<evidence type="ECO:0000256" key="2">
    <source>
        <dbReference type="ARBA" id="ARBA00022723"/>
    </source>
</evidence>
<dbReference type="GO" id="GO:0046872">
    <property type="term" value="F:metal ion binding"/>
    <property type="evidence" value="ECO:0007669"/>
    <property type="project" value="UniProtKB-KW"/>
</dbReference>
<dbReference type="InterPro" id="IPR017850">
    <property type="entry name" value="Alkaline_phosphatase_core_sf"/>
</dbReference>
<gene>
    <name evidence="7" type="ORF">JIN87_26565</name>
</gene>
<dbReference type="GO" id="GO:0004065">
    <property type="term" value="F:arylsulfatase activity"/>
    <property type="evidence" value="ECO:0007669"/>
    <property type="project" value="TreeGrafter"/>
</dbReference>
<dbReference type="Proteomes" id="UP000617628">
    <property type="component" value="Unassembled WGS sequence"/>
</dbReference>
<dbReference type="EMBL" id="JAENIL010000091">
    <property type="protein sequence ID" value="MBK1880478.1"/>
    <property type="molecule type" value="Genomic_DNA"/>
</dbReference>
<feature type="signal peptide" evidence="5">
    <location>
        <begin position="1"/>
        <end position="27"/>
    </location>
</feature>
<dbReference type="InterPro" id="IPR024607">
    <property type="entry name" value="Sulfatase_CS"/>
</dbReference>
<dbReference type="Gene3D" id="3.40.720.10">
    <property type="entry name" value="Alkaline Phosphatase, subunit A"/>
    <property type="match status" value="1"/>
</dbReference>
<evidence type="ECO:0000313" key="8">
    <source>
        <dbReference type="Proteomes" id="UP000617628"/>
    </source>
</evidence>
<keyword evidence="4" id="KW-0106">Calcium</keyword>
<accession>A0A934VU79</accession>
<dbReference type="PANTHER" id="PTHR42693:SF33">
    <property type="entry name" value="ARYLSULFATASE"/>
    <property type="match status" value="1"/>
</dbReference>
<keyword evidence="8" id="KW-1185">Reference proteome</keyword>
<keyword evidence="5" id="KW-0732">Signal</keyword>
<dbReference type="PANTHER" id="PTHR42693">
    <property type="entry name" value="ARYLSULFATASE FAMILY MEMBER"/>
    <property type="match status" value="1"/>
</dbReference>
<dbReference type="RefSeq" id="WP_200359490.1">
    <property type="nucleotide sequence ID" value="NZ_JAENIL010000091.1"/>
</dbReference>
<evidence type="ECO:0000256" key="3">
    <source>
        <dbReference type="ARBA" id="ARBA00022801"/>
    </source>
</evidence>
<feature type="domain" description="Sulfatase N-terminal" evidence="6">
    <location>
        <begin position="32"/>
        <end position="375"/>
    </location>
</feature>
<evidence type="ECO:0000259" key="6">
    <source>
        <dbReference type="Pfam" id="PF00884"/>
    </source>
</evidence>
<keyword evidence="3 7" id="KW-0378">Hydrolase</keyword>
<dbReference type="AlphaFoldDB" id="A0A934VU79"/>
<reference evidence="7" key="1">
    <citation type="submission" date="2021-01" db="EMBL/GenBank/DDBJ databases">
        <title>Modified the classification status of verrucomicrobia.</title>
        <authorList>
            <person name="Feng X."/>
        </authorList>
    </citation>
    <scope>NUCLEOTIDE SEQUENCE</scope>
    <source>
        <strain evidence="7">KCTC 13126</strain>
    </source>
</reference>
<feature type="chain" id="PRO_5037829733" evidence="5">
    <location>
        <begin position="28"/>
        <end position="524"/>
    </location>
</feature>
<evidence type="ECO:0000256" key="1">
    <source>
        <dbReference type="ARBA" id="ARBA00008779"/>
    </source>
</evidence>
<sequence length="524" mass="59284">MNTLLPKRGLSILALLLSLCPLSFLQASSKIKNVVVIVADDLTSSVLGSYGNERVSTPALDKLASGGTRFSNAYANSPMCAPSRASMLTGKYPHRTGFNLLFTPFAYKGKQSIAEHLRAAGFATAIIGKNHWNHWIWQDLWETRPDHGFDLIVEGHHYAEHNKKIQAGSRIPSDLRTYDRTKASQDRIHVWNPDYLPHPYTTEDSEAAFYVDQSVEFLEANKDKQSFLWLAFKEPHAPFAFPVEFANRFDPSTIELPQGSAEDDRWIPEIFARFTDEQRRNAIASYWTCVEFLDSQISRFIQTLDTRGLLDETLIIFTSDHGYLLDEHKRFEKHEMWEAAIKTPLILNGPGIPAASNEALTELVDLAPTILDYLDLPPMDTIDGRSLKPLVSGETDQHRHQVFAEFLEDNKAMIADSKFKYVFTTGKRDLGQGYATGQGASGLYHRLYNLEKDPTESTNLARHPEYKEVVVRYQEKLLEQYKSSHPNADQIPDGLTPLGQLVWFLEPRDVGAEHGGTPLRVFED</sequence>
<evidence type="ECO:0000256" key="5">
    <source>
        <dbReference type="SAM" id="SignalP"/>
    </source>
</evidence>
<evidence type="ECO:0000313" key="7">
    <source>
        <dbReference type="EMBL" id="MBK1880478.1"/>
    </source>
</evidence>
<organism evidence="7 8">
    <name type="scientific">Pelagicoccus mobilis</name>
    <dbReference type="NCBI Taxonomy" id="415221"/>
    <lineage>
        <taxon>Bacteria</taxon>
        <taxon>Pseudomonadati</taxon>
        <taxon>Verrucomicrobiota</taxon>
        <taxon>Opitutia</taxon>
        <taxon>Puniceicoccales</taxon>
        <taxon>Pelagicoccaceae</taxon>
        <taxon>Pelagicoccus</taxon>
    </lineage>
</organism>
<dbReference type="InterPro" id="IPR050738">
    <property type="entry name" value="Sulfatase"/>
</dbReference>
<name>A0A934VU79_9BACT</name>
<dbReference type="Pfam" id="PF00884">
    <property type="entry name" value="Sulfatase"/>
    <property type="match status" value="1"/>
</dbReference>
<dbReference type="InterPro" id="IPR000917">
    <property type="entry name" value="Sulfatase_N"/>
</dbReference>
<dbReference type="PROSITE" id="PS00523">
    <property type="entry name" value="SULFATASE_1"/>
    <property type="match status" value="1"/>
</dbReference>